<dbReference type="RefSeq" id="WP_379764596.1">
    <property type="nucleotide sequence ID" value="NZ_JBHSCL010000007.1"/>
</dbReference>
<evidence type="ECO:0000313" key="2">
    <source>
        <dbReference type="Proteomes" id="UP001595841"/>
    </source>
</evidence>
<accession>A0ABV8PNI4</accession>
<name>A0ABV8PNI4_9FLAO</name>
<keyword evidence="2" id="KW-1185">Reference proteome</keyword>
<protein>
    <submittedName>
        <fullName evidence="1">3-oxoacyl-ACP synthase</fullName>
    </submittedName>
</protein>
<organism evidence="1 2">
    <name type="scientific">Flagellimonas marina</name>
    <dbReference type="NCBI Taxonomy" id="1775168"/>
    <lineage>
        <taxon>Bacteria</taxon>
        <taxon>Pseudomonadati</taxon>
        <taxon>Bacteroidota</taxon>
        <taxon>Flavobacteriia</taxon>
        <taxon>Flavobacteriales</taxon>
        <taxon>Flavobacteriaceae</taxon>
        <taxon>Flagellimonas</taxon>
    </lineage>
</organism>
<proteinExistence type="predicted"/>
<comment type="caution">
    <text evidence="1">The sequence shown here is derived from an EMBL/GenBank/DDBJ whole genome shotgun (WGS) entry which is preliminary data.</text>
</comment>
<gene>
    <name evidence="1" type="ORF">ACFOWS_11285</name>
</gene>
<evidence type="ECO:0000313" key="1">
    <source>
        <dbReference type="EMBL" id="MFC4220723.1"/>
    </source>
</evidence>
<dbReference type="Proteomes" id="UP001595841">
    <property type="component" value="Unassembled WGS sequence"/>
</dbReference>
<sequence>MGKKEELLQFCWNQVNVRTERLKEANAALQESLDSETKNTAGDKHETGRAMVQLEQEKLAQQVQELDRVKGILKKIDITKKSTKIGLGSLVTTSLANYFISVSCGTFTLEEKPVYCISMESPIAQLLIGKQVGESFFFNGNAQVIGEVV</sequence>
<reference evidence="2" key="1">
    <citation type="journal article" date="2019" name="Int. J. Syst. Evol. Microbiol.">
        <title>The Global Catalogue of Microorganisms (GCM) 10K type strain sequencing project: providing services to taxonomists for standard genome sequencing and annotation.</title>
        <authorList>
            <consortium name="The Broad Institute Genomics Platform"/>
            <consortium name="The Broad Institute Genome Sequencing Center for Infectious Disease"/>
            <person name="Wu L."/>
            <person name="Ma J."/>
        </authorList>
    </citation>
    <scope>NUCLEOTIDE SEQUENCE [LARGE SCALE GENOMIC DNA]</scope>
    <source>
        <strain evidence="2">CGMCC 1.15774</strain>
    </source>
</reference>
<dbReference type="SUPFAM" id="SSF54534">
    <property type="entry name" value="FKBP-like"/>
    <property type="match status" value="1"/>
</dbReference>
<dbReference type="EMBL" id="JBHSCL010000007">
    <property type="protein sequence ID" value="MFC4220723.1"/>
    <property type="molecule type" value="Genomic_DNA"/>
</dbReference>